<feature type="transmembrane region" description="Helical" evidence="2">
    <location>
        <begin position="153"/>
        <end position="176"/>
    </location>
</feature>
<name>A0A841TYB7_9BACL</name>
<evidence type="ECO:0008006" key="5">
    <source>
        <dbReference type="Google" id="ProtNLM"/>
    </source>
</evidence>
<dbReference type="EMBL" id="JACJVR010000075">
    <property type="protein sequence ID" value="MBB6693547.1"/>
    <property type="molecule type" value="Genomic_DNA"/>
</dbReference>
<proteinExistence type="predicted"/>
<dbReference type="Proteomes" id="UP000553776">
    <property type="component" value="Unassembled WGS sequence"/>
</dbReference>
<keyword evidence="2" id="KW-1133">Transmembrane helix</keyword>
<keyword evidence="4" id="KW-1185">Reference proteome</keyword>
<protein>
    <recommendedName>
        <fullName evidence="5">Intracellular septation protein A</fullName>
    </recommendedName>
</protein>
<organism evidence="3 4">
    <name type="scientific">Cohnella xylanilytica</name>
    <dbReference type="NCBI Taxonomy" id="557555"/>
    <lineage>
        <taxon>Bacteria</taxon>
        <taxon>Bacillati</taxon>
        <taxon>Bacillota</taxon>
        <taxon>Bacilli</taxon>
        <taxon>Bacillales</taxon>
        <taxon>Paenibacillaceae</taxon>
        <taxon>Cohnella</taxon>
    </lineage>
</organism>
<sequence>MRRAYSQIFWGLLIDLIDFRFNGFDLLPDVIGYALILAGLTKLRPHSRGYRIAWIAAVVLLLLSVLQLFGVRGEISLTSGERPEAGALGLVSLALAANMVFFYGICDGIRQSALERRRLSLAGTARSLWYWNFAIGAMTLFSFPFQLNYGPGVLYLVFLLLALGSFMTGLLLVLLVRRAGRELTRPVRMPPDEETNGEGADRQPSLVQEEHH</sequence>
<feature type="transmembrane region" description="Helical" evidence="2">
    <location>
        <begin position="52"/>
        <end position="73"/>
    </location>
</feature>
<feature type="region of interest" description="Disordered" evidence="1">
    <location>
        <begin position="186"/>
        <end position="212"/>
    </location>
</feature>
<keyword evidence="2" id="KW-0812">Transmembrane</keyword>
<comment type="caution">
    <text evidence="3">The sequence shown here is derived from an EMBL/GenBank/DDBJ whole genome shotgun (WGS) entry which is preliminary data.</text>
</comment>
<evidence type="ECO:0000256" key="2">
    <source>
        <dbReference type="SAM" id="Phobius"/>
    </source>
</evidence>
<evidence type="ECO:0000313" key="4">
    <source>
        <dbReference type="Proteomes" id="UP000553776"/>
    </source>
</evidence>
<evidence type="ECO:0000313" key="3">
    <source>
        <dbReference type="EMBL" id="MBB6693547.1"/>
    </source>
</evidence>
<dbReference type="RefSeq" id="WP_185137532.1">
    <property type="nucleotide sequence ID" value="NZ_JACJVR010000075.1"/>
</dbReference>
<feature type="transmembrane region" description="Helical" evidence="2">
    <location>
        <begin position="85"/>
        <end position="106"/>
    </location>
</feature>
<evidence type="ECO:0000256" key="1">
    <source>
        <dbReference type="SAM" id="MobiDB-lite"/>
    </source>
</evidence>
<keyword evidence="2" id="KW-0472">Membrane</keyword>
<accession>A0A841TYB7</accession>
<dbReference type="AlphaFoldDB" id="A0A841TYB7"/>
<feature type="transmembrane region" description="Helical" evidence="2">
    <location>
        <begin position="127"/>
        <end position="147"/>
    </location>
</feature>
<gene>
    <name evidence="3" type="ORF">H7B90_19320</name>
</gene>
<reference evidence="3 4" key="1">
    <citation type="submission" date="2020-08" db="EMBL/GenBank/DDBJ databases">
        <title>Cohnella phylogeny.</title>
        <authorList>
            <person name="Dunlap C."/>
        </authorList>
    </citation>
    <scope>NUCLEOTIDE SEQUENCE [LARGE SCALE GENOMIC DNA]</scope>
    <source>
        <strain evidence="3 4">DSM 25239</strain>
    </source>
</reference>